<dbReference type="GO" id="GO:0005634">
    <property type="term" value="C:nucleus"/>
    <property type="evidence" value="ECO:0007669"/>
    <property type="project" value="TreeGrafter"/>
</dbReference>
<dbReference type="InterPro" id="IPR024119">
    <property type="entry name" value="TF_DEAF-1"/>
</dbReference>
<protein>
    <submittedName>
        <fullName evidence="2">MYND finger protein</fullName>
    </submittedName>
</protein>
<organism evidence="2 3">
    <name type="scientific">Ceratobasidium theobromae</name>
    <dbReference type="NCBI Taxonomy" id="1582974"/>
    <lineage>
        <taxon>Eukaryota</taxon>
        <taxon>Fungi</taxon>
        <taxon>Dikarya</taxon>
        <taxon>Basidiomycota</taxon>
        <taxon>Agaricomycotina</taxon>
        <taxon>Agaricomycetes</taxon>
        <taxon>Cantharellales</taxon>
        <taxon>Ceratobasidiaceae</taxon>
        <taxon>Ceratobasidium</taxon>
    </lineage>
</organism>
<name>A0A5N5QIH8_9AGAM</name>
<sequence length="1157" mass="129476">MSQSDYLFYPIGNTPAISLTQDLSPEQSADIVLLGCGDPRNILFTLFSDLVVGTKTRQMDITCCDLEPAVLARNILLFALLEDNEPADAVWNIFYHFRIDNRSLDILIRHSRQLYDCSQTAESWRESRYGSFLKMVDSRTLTELSRLWKSYADFINLPASRLQQLLKEKERIAKMMPDDRGFNLSPSRSAGMLWHEAMIPVVELFQKYWKTGTTFSSDKDVQSATNLNPTFVYSSFGETFNPHYGTFPSGFHLMPAFAPIAKDPVGPLPNTGSATIDVCKQQFSAWCKSFRAARATKTITIRFFSGDALGFCRALNELALTGQSSTNIFVSAWRASQIDLDELNASVPQAPTTFDVIDTSNLTDHVGMINLLIVTQPLLKKDPQSQSIIYTESLHPSGEDVTRSFWERLGTDVPTISTLLGIAPRPYVSGFTTQSNAHELIYASGTSSQFHERIAWVDPTGGDHHACTTNTTVTFQAADLPHILYRIYQQMFYNETVTASLLNPSVAELRLRMKTHYQRETVALLFRTIQRRVCIDDGEWGQVTKAFLQIAINDKTRIIESNNYQDLCLQFQLYNVHASEWLQPDWHNKFRLNPQTKIFDGFSDVSPIVCVVLTVPRKKLEALFDDSETIGQPTFQCSLRVENSHDNTYSAIHAVWGKCSTSPGSDKVILEEDTQGARGLSDLVVFFWNSSWVLQIPDTLVCLGIKVNPLTSSMWRQKLGERLEFFSVQVTNRQYVQLLPYRPALASQMPQLPPNTTGKSLVKAPRSPWYCKVIADEKNRSAGSLCVRFDAESTAEQRALLEGAAVSTMQIAPCTMELAIGQHRHIVPYPYPVQGGSHRLRIARKSRYVEPFDQAGYFLNPFPVAHRNAYTPWNIHHLQLDRLPILRTKATDKWQWLNPLSGVQLSDRERAIRGSDPELAQAANVFVNVKETIHALLMNASGQQGIQQRALALGDPGNQGVYMILFVGGIRLDLASFTVVIDTAVVPLSNNRMPDLLPGIQELHNSENLAQVNTAGHEVAAWKKLIPACVERCRTWKHGANCEYRAQRKIPLSTAIDKNPICTCGQGIGFSALEWNVTEWKGLLPFATRAAISPIFAVSYIERVAGTVREQASTSKNSSSGQLQAGIAADKHAIAQLHASVKIGRGTRRTVRVETRS</sequence>
<gene>
    <name evidence="2" type="ORF">CTheo_5018</name>
</gene>
<dbReference type="InterPro" id="IPR027974">
    <property type="entry name" value="DUF4470"/>
</dbReference>
<evidence type="ECO:0000313" key="2">
    <source>
        <dbReference type="EMBL" id="KAB5591552.1"/>
    </source>
</evidence>
<evidence type="ECO:0000259" key="1">
    <source>
        <dbReference type="Pfam" id="PF14737"/>
    </source>
</evidence>
<proteinExistence type="predicted"/>
<dbReference type="AlphaFoldDB" id="A0A5N5QIH8"/>
<dbReference type="PANTHER" id="PTHR10237">
    <property type="entry name" value="DEFORMED EPIDERMAL AUTOREGULATORY FACTOR 1 HOMOLOG SUPPRESSIN"/>
    <property type="match status" value="1"/>
</dbReference>
<reference evidence="2 3" key="1">
    <citation type="journal article" date="2019" name="Fungal Biol. Biotechnol.">
        <title>Draft genome sequence of fastidious pathogen Ceratobasidium theobromae, which causes vascular-streak dieback in Theobroma cacao.</title>
        <authorList>
            <person name="Ali S.S."/>
            <person name="Asman A."/>
            <person name="Shao J."/>
            <person name="Firmansyah A.P."/>
            <person name="Susilo A.W."/>
            <person name="Rosmana A."/>
            <person name="McMahon P."/>
            <person name="Junaid M."/>
            <person name="Guest D."/>
            <person name="Kheng T.Y."/>
            <person name="Meinhardt L.W."/>
            <person name="Bailey B.A."/>
        </authorList>
    </citation>
    <scope>NUCLEOTIDE SEQUENCE [LARGE SCALE GENOMIC DNA]</scope>
    <source>
        <strain evidence="2 3">CT2</strain>
    </source>
</reference>
<accession>A0A5N5QIH8</accession>
<dbReference type="Proteomes" id="UP000383932">
    <property type="component" value="Unassembled WGS sequence"/>
</dbReference>
<dbReference type="PANTHER" id="PTHR10237:SF15">
    <property type="entry name" value="LD37257P"/>
    <property type="match status" value="1"/>
</dbReference>
<comment type="caution">
    <text evidence="2">The sequence shown here is derived from an EMBL/GenBank/DDBJ whole genome shotgun (WGS) entry which is preliminary data.</text>
</comment>
<dbReference type="Pfam" id="PF14737">
    <property type="entry name" value="DUF4470"/>
    <property type="match status" value="1"/>
</dbReference>
<dbReference type="GO" id="GO:0000981">
    <property type="term" value="F:DNA-binding transcription factor activity, RNA polymerase II-specific"/>
    <property type="evidence" value="ECO:0007669"/>
    <property type="project" value="TreeGrafter"/>
</dbReference>
<feature type="domain" description="DUF4470" evidence="1">
    <location>
        <begin position="10"/>
        <end position="99"/>
    </location>
</feature>
<evidence type="ECO:0000313" key="3">
    <source>
        <dbReference type="Proteomes" id="UP000383932"/>
    </source>
</evidence>
<dbReference type="EMBL" id="SSOP01000100">
    <property type="protein sequence ID" value="KAB5591552.1"/>
    <property type="molecule type" value="Genomic_DNA"/>
</dbReference>
<keyword evidence="3" id="KW-1185">Reference proteome</keyword>
<dbReference type="OrthoDB" id="432970at2759"/>